<reference evidence="2" key="1">
    <citation type="journal article" date="2020" name="G3 (Bethesda)">
        <title>High-Quality Assemblies for Three Invasive Social Wasps from the &lt;i&gt;Vespula&lt;/i&gt; Genus.</title>
        <authorList>
            <person name="Harrop T.W.R."/>
            <person name="Guhlin J."/>
            <person name="McLaughlin G.M."/>
            <person name="Permina E."/>
            <person name="Stockwell P."/>
            <person name="Gilligan J."/>
            <person name="Le Lec M.F."/>
            <person name="Gruber M.A.M."/>
            <person name="Quinn O."/>
            <person name="Lovegrove M."/>
            <person name="Duncan E.J."/>
            <person name="Remnant E.J."/>
            <person name="Van Eeckhoven J."/>
            <person name="Graham B."/>
            <person name="Knapp R.A."/>
            <person name="Langford K.W."/>
            <person name="Kronenberg Z."/>
            <person name="Press M.O."/>
            <person name="Eacker S.M."/>
            <person name="Wilson-Rankin E.E."/>
            <person name="Purcell J."/>
            <person name="Lester P.J."/>
            <person name="Dearden P.K."/>
        </authorList>
    </citation>
    <scope>NUCLEOTIDE SEQUENCE</scope>
    <source>
        <strain evidence="2">Linc-1</strain>
    </source>
</reference>
<dbReference type="EMBL" id="JACSDZ010000002">
    <property type="protein sequence ID" value="KAF7413894.1"/>
    <property type="molecule type" value="Genomic_DNA"/>
</dbReference>
<name>A0A834TZY0_VESGE</name>
<accession>A0A834TZY0</accession>
<organism evidence="2 3">
    <name type="scientific">Vespula germanica</name>
    <name type="common">German yellow jacket</name>
    <name type="synonym">Paravespula germanica</name>
    <dbReference type="NCBI Taxonomy" id="30212"/>
    <lineage>
        <taxon>Eukaryota</taxon>
        <taxon>Metazoa</taxon>
        <taxon>Ecdysozoa</taxon>
        <taxon>Arthropoda</taxon>
        <taxon>Hexapoda</taxon>
        <taxon>Insecta</taxon>
        <taxon>Pterygota</taxon>
        <taxon>Neoptera</taxon>
        <taxon>Endopterygota</taxon>
        <taxon>Hymenoptera</taxon>
        <taxon>Apocrita</taxon>
        <taxon>Aculeata</taxon>
        <taxon>Vespoidea</taxon>
        <taxon>Vespidae</taxon>
        <taxon>Vespinae</taxon>
        <taxon>Vespula</taxon>
    </lineage>
</organism>
<feature type="signal peptide" evidence="1">
    <location>
        <begin position="1"/>
        <end position="18"/>
    </location>
</feature>
<dbReference type="Proteomes" id="UP000617340">
    <property type="component" value="Unassembled WGS sequence"/>
</dbReference>
<dbReference type="AlphaFoldDB" id="A0A834TZY0"/>
<sequence>MVFAFTGVLGACLWVGRSVFTTAKPGYVILRSIEETLLIGCFLEQLETDRLNIPNTLLKVAQRCCAVT</sequence>
<feature type="chain" id="PRO_5032407148" description="Secreted protein" evidence="1">
    <location>
        <begin position="19"/>
        <end position="68"/>
    </location>
</feature>
<evidence type="ECO:0000256" key="1">
    <source>
        <dbReference type="SAM" id="SignalP"/>
    </source>
</evidence>
<gene>
    <name evidence="2" type="ORF">HZH68_002383</name>
</gene>
<protein>
    <recommendedName>
        <fullName evidence="4">Secreted protein</fullName>
    </recommendedName>
</protein>
<evidence type="ECO:0000313" key="2">
    <source>
        <dbReference type="EMBL" id="KAF7413894.1"/>
    </source>
</evidence>
<proteinExistence type="predicted"/>
<evidence type="ECO:0000313" key="3">
    <source>
        <dbReference type="Proteomes" id="UP000617340"/>
    </source>
</evidence>
<comment type="caution">
    <text evidence="2">The sequence shown here is derived from an EMBL/GenBank/DDBJ whole genome shotgun (WGS) entry which is preliminary data.</text>
</comment>
<keyword evidence="1" id="KW-0732">Signal</keyword>
<keyword evidence="3" id="KW-1185">Reference proteome</keyword>
<evidence type="ECO:0008006" key="4">
    <source>
        <dbReference type="Google" id="ProtNLM"/>
    </source>
</evidence>